<dbReference type="NCBIfam" id="TIGR00542">
    <property type="entry name" value="hxl6Piso_put"/>
    <property type="match status" value="1"/>
</dbReference>
<proteinExistence type="predicted"/>
<dbReference type="PANTHER" id="PTHR43489">
    <property type="entry name" value="ISOMERASE"/>
    <property type="match status" value="1"/>
</dbReference>
<keyword evidence="1" id="KW-0413">Isomerase</keyword>
<dbReference type="SUPFAM" id="SSF51658">
    <property type="entry name" value="Xylose isomerase-like"/>
    <property type="match status" value="1"/>
</dbReference>
<dbReference type="AlphaFoldDB" id="A0A0C9QBE1"/>
<dbReference type="InterPro" id="IPR004560">
    <property type="entry name" value="L-Ru-5P_3-Epase"/>
</dbReference>
<dbReference type="GO" id="GO:0034015">
    <property type="term" value="F:L-ribulose-5-phosphate 3-epimerase activity"/>
    <property type="evidence" value="ECO:0007669"/>
    <property type="project" value="TreeGrafter"/>
</dbReference>
<dbReference type="InterPro" id="IPR036237">
    <property type="entry name" value="Xyl_isomerase-like_sf"/>
</dbReference>
<organism evidence="4 5">
    <name type="scientific">Lacticaseibacillus paracasei NRIC 0644</name>
    <dbReference type="NCBI Taxonomy" id="1435038"/>
    <lineage>
        <taxon>Bacteria</taxon>
        <taxon>Bacillati</taxon>
        <taxon>Bacillota</taxon>
        <taxon>Bacilli</taxon>
        <taxon>Lactobacillales</taxon>
        <taxon>Lactobacillaceae</taxon>
        <taxon>Lacticaseibacillus</taxon>
    </lineage>
</organism>
<dbReference type="NCBIfam" id="NF009688">
    <property type="entry name" value="PRK13209.1"/>
    <property type="match status" value="1"/>
</dbReference>
<reference evidence="5" key="1">
    <citation type="submission" date="2014-05" db="EMBL/GenBank/DDBJ databases">
        <title>Whole genome sequencing of Lactobacillus casei NRIC0644.</title>
        <authorList>
            <person name="Atarashi H."/>
            <person name="Yoshida Y."/>
            <person name="Fujimura S."/>
            <person name="Tanaka N."/>
            <person name="Shiwa Y."/>
            <person name="Yoshikawa H."/>
            <person name="Okada S."/>
            <person name="Nakagawa J."/>
        </authorList>
    </citation>
    <scope>NUCLEOTIDE SEQUENCE [LARGE SCALE GENOMIC DNA]</scope>
    <source>
        <strain evidence="5">NRIC0644</strain>
    </source>
</reference>
<dbReference type="InterPro" id="IPR050417">
    <property type="entry name" value="Sugar_Epim/Isomerase"/>
</dbReference>
<comment type="caution">
    <text evidence="4">The sequence shown here is derived from an EMBL/GenBank/DDBJ whole genome shotgun (WGS) entry which is preliminary data.</text>
</comment>
<sequence>MNVVTNALGIYEKALPENITWAQCFKLVRELGFNFFELSIDETDARISRLNWTEAQRNEVRCAMQKFHIRINTLMLSAHRKYPLGSHDPKIRMKSLEIMQKAIDLAVDLGIRNIQIAGYDVYYESKDLMTRAKFIEGLTTCVAMAAKKLVMLSVETMDDSFLNSMKKIVEIKRQIPSPWLQIYPDIGNISAWPENNVAVELEKYISLVAAIHLKDTIMVSDSTPGQFRNVPFGKGDVDFQGCLETLKRLGYAGSYTIEMWSEDEKSAIQNTRNAKRYFDSIFAKIGILQEPLIGEK</sequence>
<dbReference type="Gene3D" id="3.20.20.150">
    <property type="entry name" value="Divalent-metal-dependent TIM barrel enzymes"/>
    <property type="match status" value="1"/>
</dbReference>
<dbReference type="Pfam" id="PF01261">
    <property type="entry name" value="AP_endonuc_2"/>
    <property type="match status" value="1"/>
</dbReference>
<dbReference type="InterPro" id="IPR013022">
    <property type="entry name" value="Xyl_isomerase-like_TIM-brl"/>
</dbReference>
<dbReference type="GO" id="GO:0016861">
    <property type="term" value="F:intramolecular oxidoreductase activity, interconverting aldoses and ketoses"/>
    <property type="evidence" value="ECO:0007669"/>
    <property type="project" value="InterPro"/>
</dbReference>
<dbReference type="PANTHER" id="PTHR43489:SF1">
    <property type="entry name" value="L-RIBULOSE-5-PHOSPHATE 3-EPIMERASE SGBU-RELATED"/>
    <property type="match status" value="1"/>
</dbReference>
<name>A0A0C9QBE1_LACPA</name>
<protein>
    <recommendedName>
        <fullName evidence="2">L-ribulose-5-phosphate 3-epimerase</fullName>
    </recommendedName>
</protein>
<evidence type="ECO:0000259" key="3">
    <source>
        <dbReference type="Pfam" id="PF01261"/>
    </source>
</evidence>
<evidence type="ECO:0000313" key="4">
    <source>
        <dbReference type="EMBL" id="GAN37107.1"/>
    </source>
</evidence>
<dbReference type="Proteomes" id="UP000032552">
    <property type="component" value="Unassembled WGS sequence"/>
</dbReference>
<evidence type="ECO:0000313" key="5">
    <source>
        <dbReference type="Proteomes" id="UP000032552"/>
    </source>
</evidence>
<evidence type="ECO:0000256" key="2">
    <source>
        <dbReference type="NCBIfam" id="TIGR00542"/>
    </source>
</evidence>
<gene>
    <name evidence="4" type="ORF">LC0644_1696</name>
</gene>
<evidence type="ECO:0000256" key="1">
    <source>
        <dbReference type="ARBA" id="ARBA00023235"/>
    </source>
</evidence>
<dbReference type="GO" id="GO:0019852">
    <property type="term" value="P:L-ascorbic acid metabolic process"/>
    <property type="evidence" value="ECO:0007669"/>
    <property type="project" value="TreeGrafter"/>
</dbReference>
<accession>A0A0C9QBE1</accession>
<dbReference type="NCBIfam" id="NF009689">
    <property type="entry name" value="PRK13210.1"/>
    <property type="match status" value="1"/>
</dbReference>
<dbReference type="EMBL" id="BAYM01000096">
    <property type="protein sequence ID" value="GAN37107.1"/>
    <property type="molecule type" value="Genomic_DNA"/>
</dbReference>
<feature type="domain" description="Xylose isomerase-like TIM barrel" evidence="3">
    <location>
        <begin position="25"/>
        <end position="272"/>
    </location>
</feature>